<dbReference type="Proteomes" id="UP000024837">
    <property type="component" value="Unassembled WGS sequence"/>
</dbReference>
<dbReference type="InterPro" id="IPR019251">
    <property type="entry name" value="DUF2231_TM"/>
</dbReference>
<keyword evidence="4" id="KW-1185">Reference proteome</keyword>
<dbReference type="EMBL" id="KI966423">
    <property type="protein sequence ID" value="EWC45917.1"/>
    <property type="molecule type" value="Genomic_DNA"/>
</dbReference>
<reference evidence="3 4" key="1">
    <citation type="submission" date="2013-05" db="EMBL/GenBank/DDBJ databases">
        <title>Drechslerella stenobrocha genome reveals carnivorous origination and mechanical trapping mechanism of predatory fungi.</title>
        <authorList>
            <person name="Liu X."/>
            <person name="Zhang W."/>
            <person name="Liu K."/>
        </authorList>
    </citation>
    <scope>NUCLEOTIDE SEQUENCE [LARGE SCALE GENOMIC DNA]</scope>
    <source>
        <strain evidence="3 4">248</strain>
    </source>
</reference>
<dbReference type="Pfam" id="PF09990">
    <property type="entry name" value="DUF2231"/>
    <property type="match status" value="1"/>
</dbReference>
<keyword evidence="1" id="KW-0472">Membrane</keyword>
<feature type="transmembrane region" description="Helical" evidence="1">
    <location>
        <begin position="143"/>
        <end position="164"/>
    </location>
</feature>
<evidence type="ECO:0000259" key="2">
    <source>
        <dbReference type="Pfam" id="PF09990"/>
    </source>
</evidence>
<organism evidence="3 4">
    <name type="scientific">Drechslerella stenobrocha 248</name>
    <dbReference type="NCBI Taxonomy" id="1043628"/>
    <lineage>
        <taxon>Eukaryota</taxon>
        <taxon>Fungi</taxon>
        <taxon>Dikarya</taxon>
        <taxon>Ascomycota</taxon>
        <taxon>Pezizomycotina</taxon>
        <taxon>Orbiliomycetes</taxon>
        <taxon>Orbiliales</taxon>
        <taxon>Orbiliaceae</taxon>
        <taxon>Drechslerella</taxon>
    </lineage>
</organism>
<protein>
    <recommendedName>
        <fullName evidence="2">DUF2231 domain-containing protein</fullName>
    </recommendedName>
</protein>
<keyword evidence="1" id="KW-0812">Transmembrane</keyword>
<feature type="transmembrane region" description="Helical" evidence="1">
    <location>
        <begin position="59"/>
        <end position="80"/>
    </location>
</feature>
<gene>
    <name evidence="3" type="ORF">DRE_04924</name>
</gene>
<feature type="domain" description="DUF2231" evidence="2">
    <location>
        <begin position="4"/>
        <end position="170"/>
    </location>
</feature>
<dbReference type="OrthoDB" id="2580011at2759"/>
<accession>W7I0A9</accession>
<evidence type="ECO:0000256" key="1">
    <source>
        <dbReference type="SAM" id="Phobius"/>
    </source>
</evidence>
<sequence length="182" mass="19110">MSSGHPFHPAIVHFPIGFLTFAHAIDILYYLTTAAPVSLPILTTQLAPLFPQLLPAARIMHVVGLALAVPAVVSGLLQASAQASNAGSLFESDGKTVKRKFLVLAAHAGLNDLVILVSAVSWYGRYQAYGLVADAPPRGLDHLISALVVPVLFFAASLGGDLVYKHGMGFAATSGGDLKKRK</sequence>
<dbReference type="AlphaFoldDB" id="W7I0A9"/>
<proteinExistence type="predicted"/>
<keyword evidence="1" id="KW-1133">Transmembrane helix</keyword>
<dbReference type="HOGENOM" id="CLU_102285_0_0_1"/>
<evidence type="ECO:0000313" key="4">
    <source>
        <dbReference type="Proteomes" id="UP000024837"/>
    </source>
</evidence>
<evidence type="ECO:0000313" key="3">
    <source>
        <dbReference type="EMBL" id="EWC45917.1"/>
    </source>
</evidence>
<feature type="transmembrane region" description="Helical" evidence="1">
    <location>
        <begin position="101"/>
        <end position="123"/>
    </location>
</feature>
<name>W7I0A9_9PEZI</name>